<dbReference type="EMBL" id="LGUT01003779">
    <property type="protein sequence ID" value="KOG76565.1"/>
    <property type="molecule type" value="Genomic_DNA"/>
</dbReference>
<comment type="caution">
    <text evidence="1">The sequence shown here is derived from an EMBL/GenBank/DDBJ whole genome shotgun (WGS) entry which is preliminary data.</text>
</comment>
<dbReference type="InterPro" id="IPR027417">
    <property type="entry name" value="P-loop_NTPase"/>
</dbReference>
<gene>
    <name evidence="1" type="ORF">ADK38_39775</name>
</gene>
<accession>A0ABR5IUQ8</accession>
<evidence type="ECO:0000313" key="2">
    <source>
        <dbReference type="Proteomes" id="UP000037020"/>
    </source>
</evidence>
<dbReference type="Gene3D" id="3.40.50.300">
    <property type="entry name" value="P-loop containing nucleotide triphosphate hydrolases"/>
    <property type="match status" value="1"/>
</dbReference>
<dbReference type="Proteomes" id="UP000037020">
    <property type="component" value="Unassembled WGS sequence"/>
</dbReference>
<keyword evidence="2" id="KW-1185">Reference proteome</keyword>
<evidence type="ECO:0008006" key="3">
    <source>
        <dbReference type="Google" id="ProtNLM"/>
    </source>
</evidence>
<organism evidence="1 2">
    <name type="scientific">Streptomyces varsoviensis</name>
    <dbReference type="NCBI Taxonomy" id="67373"/>
    <lineage>
        <taxon>Bacteria</taxon>
        <taxon>Bacillati</taxon>
        <taxon>Actinomycetota</taxon>
        <taxon>Actinomycetes</taxon>
        <taxon>Kitasatosporales</taxon>
        <taxon>Streptomycetaceae</taxon>
        <taxon>Streptomyces</taxon>
    </lineage>
</organism>
<dbReference type="SUPFAM" id="SSF52540">
    <property type="entry name" value="P-loop containing nucleoside triphosphate hydrolases"/>
    <property type="match status" value="1"/>
</dbReference>
<proteinExistence type="predicted"/>
<feature type="non-terminal residue" evidence="1">
    <location>
        <position position="97"/>
    </location>
</feature>
<protein>
    <recommendedName>
        <fullName evidence="3">Uridine kinase</fullName>
    </recommendedName>
</protein>
<sequence>MKDPTTGGTPAPLDGPSSLDALVRRLEALPPSLGPVRLVAVDGHAGSGKTTFAGRLSAALGGAPVLHLDDLATHEELFAWTGRLREQVLDPLGRGET</sequence>
<reference evidence="1 2" key="1">
    <citation type="submission" date="2015-07" db="EMBL/GenBank/DDBJ databases">
        <authorList>
            <person name="Ju K.-S."/>
            <person name="Doroghazi J.R."/>
            <person name="Metcalf W.W."/>
        </authorList>
    </citation>
    <scope>NUCLEOTIDE SEQUENCE [LARGE SCALE GENOMIC DNA]</scope>
    <source>
        <strain evidence="1 2">NRRL B-3589</strain>
    </source>
</reference>
<evidence type="ECO:0000313" key="1">
    <source>
        <dbReference type="EMBL" id="KOG76565.1"/>
    </source>
</evidence>
<name>A0ABR5IUQ8_9ACTN</name>